<accession>A0A6L5GSX3</accession>
<name>A0A6L5GSX3_9FIRM</name>
<dbReference type="EMBL" id="VOGB01000005">
    <property type="protein sequence ID" value="MQM73337.1"/>
    <property type="molecule type" value="Genomic_DNA"/>
</dbReference>
<feature type="domain" description="Transposase InsH N-terminal" evidence="1">
    <location>
        <begin position="2"/>
        <end position="71"/>
    </location>
</feature>
<evidence type="ECO:0000259" key="1">
    <source>
        <dbReference type="Pfam" id="PF05598"/>
    </source>
</evidence>
<evidence type="ECO:0000313" key="3">
    <source>
        <dbReference type="Proteomes" id="UP000473648"/>
    </source>
</evidence>
<sequence length="75" mass="8758">MYELVEEKYSADQGRPSIDPVVLIKIPFIQYLYGIKSMRRPSKKSRSMLPIVVSWIKYARKVPHFSTLARTTRAD</sequence>
<dbReference type="AlphaFoldDB" id="A0A6L5GSX3"/>
<organism evidence="2 3">
    <name type="scientific">Candidatus Pseudoramibacter fermentans</name>
    <dbReference type="NCBI Taxonomy" id="2594427"/>
    <lineage>
        <taxon>Bacteria</taxon>
        <taxon>Bacillati</taxon>
        <taxon>Bacillota</taxon>
        <taxon>Clostridia</taxon>
        <taxon>Eubacteriales</taxon>
        <taxon>Eubacteriaceae</taxon>
        <taxon>Pseudoramibacter</taxon>
    </lineage>
</organism>
<dbReference type="InterPro" id="IPR008490">
    <property type="entry name" value="Transposase_InsH_N"/>
</dbReference>
<reference evidence="2" key="1">
    <citation type="journal article" date="2020" name="Appl. Environ. Microbiol.">
        <title>Medium-Chain Fatty Acid Synthesis by 'Candidatus Weimeria bifida' gen. nov., sp. nov., and 'Candidatus Pseudoramibacter fermentans' sp. nov.</title>
        <authorList>
            <person name="Scarborough M.J."/>
            <person name="Myers K.S."/>
            <person name="Donohue T.J."/>
            <person name="Noguera D.R."/>
        </authorList>
    </citation>
    <scope>NUCLEOTIDE SEQUENCE</scope>
    <source>
        <strain evidence="2">EUB1.1</strain>
    </source>
</reference>
<keyword evidence="3" id="KW-1185">Reference proteome</keyword>
<dbReference type="Proteomes" id="UP000473648">
    <property type="component" value="Unassembled WGS sequence"/>
</dbReference>
<dbReference type="Pfam" id="PF05598">
    <property type="entry name" value="DUF772"/>
    <property type="match status" value="1"/>
</dbReference>
<protein>
    <submittedName>
        <fullName evidence="2">Transposase</fullName>
    </submittedName>
</protein>
<proteinExistence type="predicted"/>
<evidence type="ECO:0000313" key="2">
    <source>
        <dbReference type="EMBL" id="MQM73337.1"/>
    </source>
</evidence>
<gene>
    <name evidence="2" type="ORF">FRC53_08015</name>
</gene>
<comment type="caution">
    <text evidence="2">The sequence shown here is derived from an EMBL/GenBank/DDBJ whole genome shotgun (WGS) entry which is preliminary data.</text>
</comment>